<evidence type="ECO:0000313" key="2">
    <source>
        <dbReference type="Proteomes" id="UP000234744"/>
    </source>
</evidence>
<gene>
    <name evidence="1" type="ORF">CXG47_25910</name>
</gene>
<reference evidence="1 2" key="1">
    <citation type="submission" date="2017-12" db="EMBL/GenBank/DDBJ databases">
        <title>Detection of the carbapenemase gene blaVIM-5 in members of the Pseudomonas putida group isolated from polluted Nigerian wetlands.</title>
        <authorList>
            <person name="Adelowo O."/>
            <person name="Vollmers J."/>
            <person name="Maeusezahl I."/>
            <person name="Kaster A.-K."/>
            <person name="Mueller J.A."/>
        </authorList>
    </citation>
    <scope>NUCLEOTIDE SEQUENCE [LARGE SCALE GENOMIC DNA]</scope>
    <source>
        <strain evidence="1 2">MR69</strain>
    </source>
</reference>
<keyword evidence="2" id="KW-1185">Reference proteome</keyword>
<evidence type="ECO:0000313" key="1">
    <source>
        <dbReference type="EMBL" id="PLV08579.1"/>
    </source>
</evidence>
<name>A0ABX4TUB3_PSEDL</name>
<dbReference type="Proteomes" id="UP000234744">
    <property type="component" value="Unassembled WGS sequence"/>
</dbReference>
<organism evidence="1 2">
    <name type="scientific">Pseudomonas plecoglossicida</name>
    <dbReference type="NCBI Taxonomy" id="70775"/>
    <lineage>
        <taxon>Bacteria</taxon>
        <taxon>Pseudomonadati</taxon>
        <taxon>Pseudomonadota</taxon>
        <taxon>Gammaproteobacteria</taxon>
        <taxon>Pseudomonadales</taxon>
        <taxon>Pseudomonadaceae</taxon>
        <taxon>Pseudomonas</taxon>
    </lineage>
</organism>
<comment type="caution">
    <text evidence="1">The sequence shown here is derived from an EMBL/GenBank/DDBJ whole genome shotgun (WGS) entry which is preliminary data.</text>
</comment>
<proteinExistence type="predicted"/>
<protein>
    <submittedName>
        <fullName evidence="1">Uncharacterized protein</fullName>
    </submittedName>
</protein>
<sequence>MNLPTHSRVNPLPQGGCVALAMRSIRQCLHPCREIKNYPTPPIASVWHRGNCFIVNFTGSPEIRRSGVRTRGPFWRRTAMAAVRGQALPGRVRASKFAGSHLVHGCHPIPVRRMRLAADHPCDLEAIP</sequence>
<accession>A0ABX4TUB3</accession>
<dbReference type="EMBL" id="PJCJ01000028">
    <property type="protein sequence ID" value="PLV08579.1"/>
    <property type="molecule type" value="Genomic_DNA"/>
</dbReference>